<dbReference type="Proteomes" id="UP000003676">
    <property type="component" value="Unassembled WGS sequence"/>
</dbReference>
<evidence type="ECO:0000313" key="2">
    <source>
        <dbReference type="EMBL" id="EEB34537.1"/>
    </source>
</evidence>
<feature type="region of interest" description="Disordered" evidence="1">
    <location>
        <begin position="13"/>
        <end position="46"/>
    </location>
</feature>
<protein>
    <submittedName>
        <fullName evidence="2">Uncharacterized protein</fullName>
    </submittedName>
</protein>
<evidence type="ECO:0000256" key="1">
    <source>
        <dbReference type="SAM" id="MobiDB-lite"/>
    </source>
</evidence>
<organism evidence="2 3">
    <name type="scientific">Desulfovibrio piger ATCC 29098</name>
    <dbReference type="NCBI Taxonomy" id="411464"/>
    <lineage>
        <taxon>Bacteria</taxon>
        <taxon>Pseudomonadati</taxon>
        <taxon>Thermodesulfobacteriota</taxon>
        <taxon>Desulfovibrionia</taxon>
        <taxon>Desulfovibrionales</taxon>
        <taxon>Desulfovibrionaceae</taxon>
        <taxon>Desulfovibrio</taxon>
    </lineage>
</organism>
<feature type="compositionally biased region" description="Basic and acidic residues" evidence="1">
    <location>
        <begin position="37"/>
        <end position="46"/>
    </location>
</feature>
<dbReference type="HOGENOM" id="CLU_3182906_0_0_7"/>
<reference evidence="2 3" key="2">
    <citation type="submission" date="2008-10" db="EMBL/GenBank/DDBJ databases">
        <authorList>
            <person name="Fulton L."/>
            <person name="Clifton S."/>
            <person name="Fulton B."/>
            <person name="Xu J."/>
            <person name="Minx P."/>
            <person name="Pepin K.H."/>
            <person name="Johnson M."/>
            <person name="Bhonagiri V."/>
            <person name="Nash W.E."/>
            <person name="Mardis E.R."/>
            <person name="Wilson R.K."/>
        </authorList>
    </citation>
    <scope>NUCLEOTIDE SEQUENCE [LARGE SCALE GENOMIC DNA]</scope>
    <source>
        <strain evidence="2 3">ATCC 29098</strain>
    </source>
</reference>
<dbReference type="EMBL" id="ABXU01000022">
    <property type="protein sequence ID" value="EEB34537.1"/>
    <property type="molecule type" value="Genomic_DNA"/>
</dbReference>
<reference evidence="2 3" key="1">
    <citation type="submission" date="2008-10" db="EMBL/GenBank/DDBJ databases">
        <title>Draft genome sequence of Desulvovibrio piger (ATCC 29098).</title>
        <authorList>
            <person name="Sudarsanam P."/>
            <person name="Ley R."/>
            <person name="Guruge J."/>
            <person name="Turnbaugh P.J."/>
            <person name="Mahowald M."/>
            <person name="Liep D."/>
            <person name="Gordon J."/>
        </authorList>
    </citation>
    <scope>NUCLEOTIDE SEQUENCE [LARGE SCALE GENOMIC DNA]</scope>
    <source>
        <strain evidence="2 3">ATCC 29098</strain>
    </source>
</reference>
<proteinExistence type="predicted"/>
<sequence>MNAAPPPCKEQLFNIFPFSSPSGLPRKVSPSPLSGGPEKRVPRSPS</sequence>
<dbReference type="AlphaFoldDB" id="B6WRF0"/>
<gene>
    <name evidence="2" type="ORF">DESPIG_00640</name>
</gene>
<accession>B6WRF0</accession>
<evidence type="ECO:0000313" key="3">
    <source>
        <dbReference type="Proteomes" id="UP000003676"/>
    </source>
</evidence>
<comment type="caution">
    <text evidence="2">The sequence shown here is derived from an EMBL/GenBank/DDBJ whole genome shotgun (WGS) entry which is preliminary data.</text>
</comment>
<name>B6WRF0_9BACT</name>